<evidence type="ECO:0000259" key="4">
    <source>
        <dbReference type="PROSITE" id="PS50110"/>
    </source>
</evidence>
<dbReference type="NCBIfam" id="TIGR00254">
    <property type="entry name" value="GGDEF"/>
    <property type="match status" value="1"/>
</dbReference>
<dbReference type="InterPro" id="IPR011006">
    <property type="entry name" value="CheY-like_superfamily"/>
</dbReference>
<dbReference type="Gene3D" id="3.40.50.2300">
    <property type="match status" value="1"/>
</dbReference>
<dbReference type="EMBL" id="JALZ01000008">
    <property type="protein sequence ID" value="ETX14766.1"/>
    <property type="molecule type" value="Genomic_DNA"/>
</dbReference>
<name>X7EHU8_9RHOB</name>
<feature type="domain" description="GGDEF" evidence="5">
    <location>
        <begin position="317"/>
        <end position="453"/>
    </location>
</feature>
<dbReference type="GO" id="GO:0043709">
    <property type="term" value="P:cell adhesion involved in single-species biofilm formation"/>
    <property type="evidence" value="ECO:0007669"/>
    <property type="project" value="TreeGrafter"/>
</dbReference>
<dbReference type="GO" id="GO:0005886">
    <property type="term" value="C:plasma membrane"/>
    <property type="evidence" value="ECO:0007669"/>
    <property type="project" value="TreeGrafter"/>
</dbReference>
<dbReference type="PROSITE" id="PS50887">
    <property type="entry name" value="GGDEF"/>
    <property type="match status" value="1"/>
</dbReference>
<evidence type="ECO:0000313" key="6">
    <source>
        <dbReference type="EMBL" id="ETX14766.1"/>
    </source>
</evidence>
<dbReference type="SUPFAM" id="SSF52172">
    <property type="entry name" value="CheY-like"/>
    <property type="match status" value="2"/>
</dbReference>
<dbReference type="SMART" id="SM00267">
    <property type="entry name" value="GGDEF"/>
    <property type="match status" value="1"/>
</dbReference>
<dbReference type="FunFam" id="3.30.70.270:FF:000001">
    <property type="entry name" value="Diguanylate cyclase domain protein"/>
    <property type="match status" value="1"/>
</dbReference>
<accession>X7EHU8</accession>
<dbReference type="Gene3D" id="3.30.70.270">
    <property type="match status" value="1"/>
</dbReference>
<dbReference type="InterPro" id="IPR050469">
    <property type="entry name" value="Diguanylate_Cyclase"/>
</dbReference>
<dbReference type="Pfam" id="PF00990">
    <property type="entry name" value="GGDEF"/>
    <property type="match status" value="1"/>
</dbReference>
<dbReference type="InterPro" id="IPR001789">
    <property type="entry name" value="Sig_transdc_resp-reg_receiver"/>
</dbReference>
<gene>
    <name evidence="6" type="ORF">OCH239_20635</name>
</gene>
<keyword evidence="7" id="KW-1185">Reference proteome</keyword>
<dbReference type="PROSITE" id="PS50110">
    <property type="entry name" value="RESPONSE_REGULATORY"/>
    <property type="match status" value="2"/>
</dbReference>
<dbReference type="InterPro" id="IPR000160">
    <property type="entry name" value="GGDEF_dom"/>
</dbReference>
<dbReference type="RefSeq" id="WP_051489403.1">
    <property type="nucleotide sequence ID" value="NZ_JALZ01000008.1"/>
</dbReference>
<dbReference type="SUPFAM" id="SSF55073">
    <property type="entry name" value="Nucleotide cyclase"/>
    <property type="match status" value="1"/>
</dbReference>
<proteinExistence type="predicted"/>
<evidence type="ECO:0000313" key="7">
    <source>
        <dbReference type="Proteomes" id="UP000022447"/>
    </source>
</evidence>
<dbReference type="CDD" id="cd01949">
    <property type="entry name" value="GGDEF"/>
    <property type="match status" value="1"/>
</dbReference>
<dbReference type="Proteomes" id="UP000022447">
    <property type="component" value="Unassembled WGS sequence"/>
</dbReference>
<dbReference type="SMART" id="SM00448">
    <property type="entry name" value="REC"/>
    <property type="match status" value="1"/>
</dbReference>
<dbReference type="GO" id="GO:0000160">
    <property type="term" value="P:phosphorelay signal transduction system"/>
    <property type="evidence" value="ECO:0007669"/>
    <property type="project" value="InterPro"/>
</dbReference>
<evidence type="ECO:0000256" key="1">
    <source>
        <dbReference type="ARBA" id="ARBA00012528"/>
    </source>
</evidence>
<organism evidence="6 7">
    <name type="scientific">Roseivivax halodurans JCM 10272</name>
    <dbReference type="NCBI Taxonomy" id="1449350"/>
    <lineage>
        <taxon>Bacteria</taxon>
        <taxon>Pseudomonadati</taxon>
        <taxon>Pseudomonadota</taxon>
        <taxon>Alphaproteobacteria</taxon>
        <taxon>Rhodobacterales</taxon>
        <taxon>Roseobacteraceae</taxon>
        <taxon>Roseivivax</taxon>
    </lineage>
</organism>
<dbReference type="STRING" id="1449350.OCH239_20635"/>
<protein>
    <recommendedName>
        <fullName evidence="1">diguanylate cyclase</fullName>
        <ecNumber evidence="1">2.7.7.65</ecNumber>
    </recommendedName>
</protein>
<dbReference type="InterPro" id="IPR043128">
    <property type="entry name" value="Rev_trsase/Diguanyl_cyclase"/>
</dbReference>
<dbReference type="PANTHER" id="PTHR45138">
    <property type="entry name" value="REGULATORY COMPONENTS OF SENSORY TRANSDUCTION SYSTEM"/>
    <property type="match status" value="1"/>
</dbReference>
<dbReference type="eggNOG" id="COG3706">
    <property type="taxonomic scope" value="Bacteria"/>
</dbReference>
<dbReference type="OrthoDB" id="9812260at2"/>
<dbReference type="AlphaFoldDB" id="X7EHU8"/>
<dbReference type="Pfam" id="PF00072">
    <property type="entry name" value="Response_reg"/>
    <property type="match status" value="1"/>
</dbReference>
<evidence type="ECO:0000256" key="2">
    <source>
        <dbReference type="ARBA" id="ARBA00034247"/>
    </source>
</evidence>
<sequence>MSGRILICDGTATHRIVLRVKLGTACYEVVQADSGASALDAALRERPDLVIVADTLPDMTARELCRRLRPLGAGGELPVLVIEDMPSPEMRLEALRAGAEDTLCRPISDMMLFARLRNLLRAREAERELRMRDESGVALGLAEDAAGFTARRRVALVHSGEPFAAPLADAIAAQGGVEIVPATRQEILRGDAGRPDAVFLLDPCGGQALDLVSELRARPETRRAGILFVTAADDAHAASRALDLGADDVVIGDALPEEIALRLDRIIRRRAVEARLRSTMEEGLRAAMTDPLTGLRNRRYALPHLERVDMRARESGRPYGVLLADIDQFKAINDTWGHAAGDLVLVAIARRLRENLRGADLVSRLGGEEFLVTLPDTDAPQTLAIAERLCARMREAPIEIAPCHPPIAVTVSIGAATGPETGSPDAESLIRMADSALYTAKTAGRDRVTAIGALPTPVAAEAPQRFEMSSISRRSRSA</sequence>
<evidence type="ECO:0000256" key="3">
    <source>
        <dbReference type="PROSITE-ProRule" id="PRU00169"/>
    </source>
</evidence>
<dbReference type="InterPro" id="IPR029787">
    <property type="entry name" value="Nucleotide_cyclase"/>
</dbReference>
<dbReference type="GO" id="GO:0052621">
    <property type="term" value="F:diguanylate cyclase activity"/>
    <property type="evidence" value="ECO:0007669"/>
    <property type="project" value="UniProtKB-EC"/>
</dbReference>
<feature type="domain" description="Response regulatory" evidence="4">
    <location>
        <begin position="153"/>
        <end position="267"/>
    </location>
</feature>
<reference evidence="6 7" key="1">
    <citation type="submission" date="2014-01" db="EMBL/GenBank/DDBJ databases">
        <title>Roseivivax halodurans JCM 10272 Genome Sequencing.</title>
        <authorList>
            <person name="Lai Q."/>
            <person name="Li G."/>
            <person name="Shao Z."/>
        </authorList>
    </citation>
    <scope>NUCLEOTIDE SEQUENCE [LARGE SCALE GENOMIC DNA]</scope>
    <source>
        <strain evidence="6 7">JCM 10272</strain>
    </source>
</reference>
<dbReference type="GO" id="GO:1902201">
    <property type="term" value="P:negative regulation of bacterial-type flagellum-dependent cell motility"/>
    <property type="evidence" value="ECO:0007669"/>
    <property type="project" value="TreeGrafter"/>
</dbReference>
<comment type="catalytic activity">
    <reaction evidence="2">
        <text>2 GTP = 3',3'-c-di-GMP + 2 diphosphate</text>
        <dbReference type="Rhea" id="RHEA:24898"/>
        <dbReference type="ChEBI" id="CHEBI:33019"/>
        <dbReference type="ChEBI" id="CHEBI:37565"/>
        <dbReference type="ChEBI" id="CHEBI:58805"/>
        <dbReference type="EC" id="2.7.7.65"/>
    </reaction>
</comment>
<comment type="caution">
    <text evidence="6">The sequence shown here is derived from an EMBL/GenBank/DDBJ whole genome shotgun (WGS) entry which is preliminary data.</text>
</comment>
<comment type="caution">
    <text evidence="3">Lacks conserved residue(s) required for the propagation of feature annotation.</text>
</comment>
<evidence type="ECO:0000259" key="5">
    <source>
        <dbReference type="PROSITE" id="PS50887"/>
    </source>
</evidence>
<dbReference type="eggNOG" id="COG0745">
    <property type="taxonomic scope" value="Bacteria"/>
</dbReference>
<dbReference type="PANTHER" id="PTHR45138:SF9">
    <property type="entry name" value="DIGUANYLATE CYCLASE DGCM-RELATED"/>
    <property type="match status" value="1"/>
</dbReference>
<dbReference type="EC" id="2.7.7.65" evidence="1"/>
<feature type="domain" description="Response regulatory" evidence="4">
    <location>
        <begin position="4"/>
        <end position="120"/>
    </location>
</feature>